<dbReference type="Proteomes" id="UP000019063">
    <property type="component" value="Unassembled WGS sequence"/>
</dbReference>
<dbReference type="Gene3D" id="1.10.490.10">
    <property type="entry name" value="Globins"/>
    <property type="match status" value="1"/>
</dbReference>
<dbReference type="GO" id="GO:0008941">
    <property type="term" value="F:nitric oxide dioxygenase NAD(P)H activity"/>
    <property type="evidence" value="ECO:0007669"/>
    <property type="project" value="TreeGrafter"/>
</dbReference>
<dbReference type="GO" id="GO:0071500">
    <property type="term" value="P:cellular response to nitrosative stress"/>
    <property type="evidence" value="ECO:0007669"/>
    <property type="project" value="TreeGrafter"/>
</dbReference>
<protein>
    <submittedName>
        <fullName evidence="7">Putative nitric oxide dioxygenase</fullName>
    </submittedName>
</protein>
<dbReference type="RefSeq" id="WP_051487373.1">
    <property type="nucleotide sequence ID" value="NZ_AQQW01000002.1"/>
</dbReference>
<dbReference type="InterPro" id="IPR000971">
    <property type="entry name" value="Globin"/>
</dbReference>
<reference evidence="7 8" key="1">
    <citation type="journal article" date="2014" name="Antonie Van Leeuwenhoek">
        <title>Roseivivax atlanticus sp. nov., isolated from surface seawater of the Atlantic Ocean.</title>
        <authorList>
            <person name="Li G."/>
            <person name="Lai Q."/>
            <person name="Liu X."/>
            <person name="Sun F."/>
            <person name="Shao Z."/>
        </authorList>
    </citation>
    <scope>NUCLEOTIDE SEQUENCE [LARGE SCALE GENOMIC DNA]</scope>
    <source>
        <strain evidence="7 8">22II-s10s</strain>
    </source>
</reference>
<keyword evidence="7" id="KW-0223">Dioxygenase</keyword>
<dbReference type="InterPro" id="IPR009050">
    <property type="entry name" value="Globin-like_sf"/>
</dbReference>
<dbReference type="InterPro" id="IPR012292">
    <property type="entry name" value="Globin/Proto"/>
</dbReference>
<dbReference type="GO" id="GO:0046872">
    <property type="term" value="F:metal ion binding"/>
    <property type="evidence" value="ECO:0007669"/>
    <property type="project" value="UniProtKB-KW"/>
</dbReference>
<keyword evidence="8" id="KW-1185">Reference proteome</keyword>
<dbReference type="GO" id="GO:0020037">
    <property type="term" value="F:heme binding"/>
    <property type="evidence" value="ECO:0007669"/>
    <property type="project" value="InterPro"/>
</dbReference>
<dbReference type="PANTHER" id="PTHR43396">
    <property type="entry name" value="FLAVOHEMOPROTEIN"/>
    <property type="match status" value="1"/>
</dbReference>
<name>W4HNQ7_9RHOB</name>
<dbReference type="PANTHER" id="PTHR43396:SF3">
    <property type="entry name" value="FLAVOHEMOPROTEIN"/>
    <property type="match status" value="1"/>
</dbReference>
<evidence type="ECO:0000256" key="4">
    <source>
        <dbReference type="ARBA" id="ARBA00023004"/>
    </source>
</evidence>
<evidence type="ECO:0000256" key="3">
    <source>
        <dbReference type="ARBA" id="ARBA00022723"/>
    </source>
</evidence>
<evidence type="ECO:0000256" key="1">
    <source>
        <dbReference type="ARBA" id="ARBA00022617"/>
    </source>
</evidence>
<keyword evidence="2 5" id="KW-0561">Oxygen transport</keyword>
<keyword evidence="3" id="KW-0479">Metal-binding</keyword>
<organism evidence="7 8">
    <name type="scientific">Roseivivax marinus</name>
    <dbReference type="NCBI Taxonomy" id="1379903"/>
    <lineage>
        <taxon>Bacteria</taxon>
        <taxon>Pseudomonadati</taxon>
        <taxon>Pseudomonadota</taxon>
        <taxon>Alphaproteobacteria</taxon>
        <taxon>Rhodobacterales</taxon>
        <taxon>Roseobacteraceae</taxon>
        <taxon>Roseivivax</taxon>
    </lineage>
</organism>
<dbReference type="eggNOG" id="COG1017">
    <property type="taxonomic scope" value="Bacteria"/>
</dbReference>
<gene>
    <name evidence="7" type="ORF">ATO8_04146</name>
</gene>
<keyword evidence="4" id="KW-0408">Iron</keyword>
<dbReference type="GO" id="GO:0005344">
    <property type="term" value="F:oxygen carrier activity"/>
    <property type="evidence" value="ECO:0007669"/>
    <property type="project" value="UniProtKB-KW"/>
</dbReference>
<dbReference type="GO" id="GO:0046210">
    <property type="term" value="P:nitric oxide catabolic process"/>
    <property type="evidence" value="ECO:0007669"/>
    <property type="project" value="TreeGrafter"/>
</dbReference>
<evidence type="ECO:0000256" key="5">
    <source>
        <dbReference type="RuleBase" id="RU000356"/>
    </source>
</evidence>
<dbReference type="STRING" id="1379903.ATO8_04146"/>
<dbReference type="GO" id="GO:0071949">
    <property type="term" value="F:FAD binding"/>
    <property type="evidence" value="ECO:0007669"/>
    <property type="project" value="TreeGrafter"/>
</dbReference>
<comment type="caution">
    <text evidence="7">The sequence shown here is derived from an EMBL/GenBank/DDBJ whole genome shotgun (WGS) entry which is preliminary data.</text>
</comment>
<dbReference type="Pfam" id="PF00042">
    <property type="entry name" value="Globin"/>
    <property type="match status" value="1"/>
</dbReference>
<sequence length="153" mass="16327">MTPTQKSLVVGSFARAYAAKRNVGRRFYLELFARAPELRPLFPQDLATQQELLNQTLATVVKEVHRLEVLSPALTALARRHAGYGAEPAHFALVGEALIGALAEETPGGLSYEEEAAWGAAYGAISGLMIPALEEELARAEGGAYLACGAESE</sequence>
<dbReference type="PROSITE" id="PS01033">
    <property type="entry name" value="GLOBIN"/>
    <property type="match status" value="1"/>
</dbReference>
<dbReference type="EMBL" id="AQQW01000002">
    <property type="protein sequence ID" value="ETW14053.1"/>
    <property type="molecule type" value="Genomic_DNA"/>
</dbReference>
<evidence type="ECO:0000313" key="7">
    <source>
        <dbReference type="EMBL" id="ETW14053.1"/>
    </source>
</evidence>
<evidence type="ECO:0000259" key="6">
    <source>
        <dbReference type="PROSITE" id="PS01033"/>
    </source>
</evidence>
<keyword evidence="1 5" id="KW-0349">Heme</keyword>
<evidence type="ECO:0000313" key="8">
    <source>
        <dbReference type="Proteomes" id="UP000019063"/>
    </source>
</evidence>
<evidence type="ECO:0000256" key="2">
    <source>
        <dbReference type="ARBA" id="ARBA00022621"/>
    </source>
</evidence>
<dbReference type="SUPFAM" id="SSF46458">
    <property type="entry name" value="Globin-like"/>
    <property type="match status" value="1"/>
</dbReference>
<dbReference type="GO" id="GO:0019825">
    <property type="term" value="F:oxygen binding"/>
    <property type="evidence" value="ECO:0007669"/>
    <property type="project" value="InterPro"/>
</dbReference>
<proteinExistence type="inferred from homology"/>
<dbReference type="AlphaFoldDB" id="W4HNQ7"/>
<keyword evidence="5" id="KW-0813">Transport</keyword>
<keyword evidence="7" id="KW-0560">Oxidoreductase</keyword>
<accession>W4HNQ7</accession>
<feature type="domain" description="Globin" evidence="6">
    <location>
        <begin position="1"/>
        <end position="134"/>
    </location>
</feature>
<comment type="similarity">
    <text evidence="5">Belongs to the globin family.</text>
</comment>